<keyword evidence="3" id="KW-1185">Reference proteome</keyword>
<dbReference type="EMBL" id="JANKHO010000005">
    <property type="protein sequence ID" value="KAJ3517963.1"/>
    <property type="molecule type" value="Genomic_DNA"/>
</dbReference>
<sequence length="121" mass="13782">MFNALMEPEDVVFPLPSTTYLESPRSAPLPPSASPSTPLSSYQFPPRSQEKENEHPLPTSTRESRHPYRPRPTRRTTKTKTKDWFPLKSFIDLHNDDNDHSSASPSAGWSWRSFIEVANVS</sequence>
<name>A0A9W8N2P7_9AGAR</name>
<proteinExistence type="predicted"/>
<evidence type="ECO:0000313" key="3">
    <source>
        <dbReference type="Proteomes" id="UP001148786"/>
    </source>
</evidence>
<feature type="region of interest" description="Disordered" evidence="1">
    <location>
        <begin position="16"/>
        <end position="81"/>
    </location>
</feature>
<protein>
    <submittedName>
        <fullName evidence="2">Uncharacterized protein</fullName>
    </submittedName>
</protein>
<evidence type="ECO:0000256" key="1">
    <source>
        <dbReference type="SAM" id="MobiDB-lite"/>
    </source>
</evidence>
<gene>
    <name evidence="2" type="ORF">NLJ89_g145</name>
</gene>
<comment type="caution">
    <text evidence="2">The sequence shown here is derived from an EMBL/GenBank/DDBJ whole genome shotgun (WGS) entry which is preliminary data.</text>
</comment>
<dbReference type="OrthoDB" id="3260393at2759"/>
<dbReference type="AlphaFoldDB" id="A0A9W8N2P7"/>
<feature type="compositionally biased region" description="Basic residues" evidence="1">
    <location>
        <begin position="67"/>
        <end position="79"/>
    </location>
</feature>
<reference evidence="2" key="1">
    <citation type="submission" date="2022-07" db="EMBL/GenBank/DDBJ databases">
        <title>Genome Sequence of Agrocybe chaxingu.</title>
        <authorList>
            <person name="Buettner E."/>
        </authorList>
    </citation>
    <scope>NUCLEOTIDE SEQUENCE</scope>
    <source>
        <strain evidence="2">MP-N11</strain>
    </source>
</reference>
<evidence type="ECO:0000313" key="2">
    <source>
        <dbReference type="EMBL" id="KAJ3517963.1"/>
    </source>
</evidence>
<accession>A0A9W8N2P7</accession>
<organism evidence="2 3">
    <name type="scientific">Agrocybe chaxingu</name>
    <dbReference type="NCBI Taxonomy" id="84603"/>
    <lineage>
        <taxon>Eukaryota</taxon>
        <taxon>Fungi</taxon>
        <taxon>Dikarya</taxon>
        <taxon>Basidiomycota</taxon>
        <taxon>Agaricomycotina</taxon>
        <taxon>Agaricomycetes</taxon>
        <taxon>Agaricomycetidae</taxon>
        <taxon>Agaricales</taxon>
        <taxon>Agaricineae</taxon>
        <taxon>Strophariaceae</taxon>
        <taxon>Agrocybe</taxon>
    </lineage>
</organism>
<dbReference type="Proteomes" id="UP001148786">
    <property type="component" value="Unassembled WGS sequence"/>
</dbReference>